<keyword evidence="4 9" id="KW-0378">Hydrolase</keyword>
<name>A0ABS2ALI6_9ACTN</name>
<evidence type="ECO:0000256" key="6">
    <source>
        <dbReference type="ARBA" id="ARBA00023211"/>
    </source>
</evidence>
<evidence type="ECO:0000313" key="11">
    <source>
        <dbReference type="EMBL" id="MBM2620228.1"/>
    </source>
</evidence>
<sequence>MSPKKLVILGGGGFRVPLVYGALVGSFIDEVVLHDVDTSRLSAIGRVLRGFEGGPRVSATTDLTEALTGATFVFSAIRVHGLEGRVIDERVALGEGLLGQETVGAGGIAYGLRTVPVAQAIARRISLVAPDAWVINFTNPAGLVTEAMSRFLGDRVIGICDSPVALVRRVLRALGRSSAFSYGAAGFSGGSSASSSDGGAGASASSSGGGVGSSAGAGPSTVSVEYAGLNHLGWLTAVREGERDLIPQLLADEARVESFEEGQLFGAARLKALGAVPNEYLHYYYDHAAVVQSLLAAEETRGEFLLRQQREIYTRLTTSGADARSAWDAARRDRDATYMAQEGLGERDAESVEGGGYEGVALALMTAIATDTPTPLILNVRNRSTLSALDVDAVVEVPCLVDGSGARPLPSSGLYAPGVPLVQRIKATDRAVLEAATHGSRAVAVRAMASHPLIDSVPIARRLIAEYQGRLPELAYLS</sequence>
<dbReference type="Gene3D" id="3.90.110.10">
    <property type="entry name" value="Lactate dehydrogenase/glycoside hydrolase, family 4, C-terminal"/>
    <property type="match status" value="1"/>
</dbReference>
<evidence type="ECO:0000259" key="10">
    <source>
        <dbReference type="Pfam" id="PF11975"/>
    </source>
</evidence>
<comment type="cofactor">
    <cofactor evidence="1">
        <name>Mn(2+)</name>
        <dbReference type="ChEBI" id="CHEBI:29035"/>
    </cofactor>
</comment>
<accession>A0ABS2ALI6</accession>
<keyword evidence="8 9" id="KW-0326">Glycosidase</keyword>
<dbReference type="InterPro" id="IPR001088">
    <property type="entry name" value="Glyco_hydro_4"/>
</dbReference>
<gene>
    <name evidence="11" type="ORF">JIG36_32405</name>
</gene>
<comment type="similarity">
    <text evidence="2 9">Belongs to the glycosyl hydrolase 4 family.</text>
</comment>
<dbReference type="Gene3D" id="3.90.1820.10">
    <property type="entry name" value="AglA-like glucosidase"/>
    <property type="match status" value="1"/>
</dbReference>
<proteinExistence type="inferred from homology"/>
<keyword evidence="12" id="KW-1185">Reference proteome</keyword>
<organism evidence="11 12">
    <name type="scientific">Paractinoplanes ovalisporus</name>
    <dbReference type="NCBI Taxonomy" id="2810368"/>
    <lineage>
        <taxon>Bacteria</taxon>
        <taxon>Bacillati</taxon>
        <taxon>Actinomycetota</taxon>
        <taxon>Actinomycetes</taxon>
        <taxon>Micromonosporales</taxon>
        <taxon>Micromonosporaceae</taxon>
        <taxon>Paractinoplanes</taxon>
    </lineage>
</organism>
<feature type="domain" description="Glycosyl hydrolase family 4 C-terminal" evidence="10">
    <location>
        <begin position="226"/>
        <end position="454"/>
    </location>
</feature>
<evidence type="ECO:0000256" key="7">
    <source>
        <dbReference type="ARBA" id="ARBA00023277"/>
    </source>
</evidence>
<dbReference type="InterPro" id="IPR022616">
    <property type="entry name" value="Glyco_hydro_4_C"/>
</dbReference>
<dbReference type="PROSITE" id="PS01324">
    <property type="entry name" value="GLYCOSYL_HYDROL_F4"/>
    <property type="match status" value="1"/>
</dbReference>
<evidence type="ECO:0000313" key="12">
    <source>
        <dbReference type="Proteomes" id="UP000632138"/>
    </source>
</evidence>
<evidence type="ECO:0000256" key="2">
    <source>
        <dbReference type="ARBA" id="ARBA00010141"/>
    </source>
</evidence>
<protein>
    <submittedName>
        <fullName evidence="11">6-phospho-beta-glucosidase</fullName>
    </submittedName>
</protein>
<dbReference type="InterPro" id="IPR015955">
    <property type="entry name" value="Lactate_DH/Glyco_Ohase_4_C"/>
</dbReference>
<comment type="caution">
    <text evidence="11">The sequence shown here is derived from an EMBL/GenBank/DDBJ whole genome shotgun (WGS) entry which is preliminary data.</text>
</comment>
<keyword evidence="6" id="KW-0464">Manganese</keyword>
<keyword evidence="7" id="KW-0119">Carbohydrate metabolism</keyword>
<dbReference type="PANTHER" id="PTHR32092:SF5">
    <property type="entry name" value="6-PHOSPHO-BETA-GLUCOSIDASE"/>
    <property type="match status" value="1"/>
</dbReference>
<keyword evidence="5 9" id="KW-0520">NAD</keyword>
<evidence type="ECO:0000256" key="4">
    <source>
        <dbReference type="ARBA" id="ARBA00022801"/>
    </source>
</evidence>
<evidence type="ECO:0000256" key="9">
    <source>
        <dbReference type="RuleBase" id="RU361152"/>
    </source>
</evidence>
<comment type="cofactor">
    <cofactor evidence="9">
        <name>NAD(+)</name>
        <dbReference type="ChEBI" id="CHEBI:57540"/>
    </cofactor>
    <text evidence="9">Binds 1 NAD(+) per subunit.</text>
</comment>
<dbReference type="PRINTS" id="PR00732">
    <property type="entry name" value="GLHYDRLASE4"/>
</dbReference>
<evidence type="ECO:0000256" key="1">
    <source>
        <dbReference type="ARBA" id="ARBA00001936"/>
    </source>
</evidence>
<dbReference type="PANTHER" id="PTHR32092">
    <property type="entry name" value="6-PHOSPHO-BETA-GLUCOSIDASE-RELATED"/>
    <property type="match status" value="1"/>
</dbReference>
<dbReference type="SUPFAM" id="SSF56327">
    <property type="entry name" value="LDH C-terminal domain-like"/>
    <property type="match status" value="1"/>
</dbReference>
<dbReference type="Pfam" id="PF11975">
    <property type="entry name" value="Glyco_hydro_4C"/>
    <property type="match status" value="1"/>
</dbReference>
<evidence type="ECO:0000256" key="5">
    <source>
        <dbReference type="ARBA" id="ARBA00023027"/>
    </source>
</evidence>
<dbReference type="InterPro" id="IPR053715">
    <property type="entry name" value="GH4_Enzyme_sf"/>
</dbReference>
<dbReference type="SUPFAM" id="SSF51735">
    <property type="entry name" value="NAD(P)-binding Rossmann-fold domains"/>
    <property type="match status" value="1"/>
</dbReference>
<evidence type="ECO:0000256" key="3">
    <source>
        <dbReference type="ARBA" id="ARBA00022723"/>
    </source>
</evidence>
<dbReference type="EMBL" id="JAENHP010000013">
    <property type="protein sequence ID" value="MBM2620228.1"/>
    <property type="molecule type" value="Genomic_DNA"/>
</dbReference>
<dbReference type="Pfam" id="PF02056">
    <property type="entry name" value="Glyco_hydro_4"/>
    <property type="match status" value="1"/>
</dbReference>
<dbReference type="InterPro" id="IPR019802">
    <property type="entry name" value="GlycHydrolase_4_CS"/>
</dbReference>
<dbReference type="Proteomes" id="UP000632138">
    <property type="component" value="Unassembled WGS sequence"/>
</dbReference>
<reference evidence="11 12" key="1">
    <citation type="submission" date="2021-01" db="EMBL/GenBank/DDBJ databases">
        <title>Actinoplanes sp. nov. LDG1-06 isolated from lichen.</title>
        <authorList>
            <person name="Saeng-In P."/>
            <person name="Phongsopitanun W."/>
            <person name="Kanchanasin P."/>
            <person name="Yuki M."/>
            <person name="Kudo T."/>
            <person name="Ohkuma M."/>
            <person name="Tanasupawat S."/>
        </authorList>
    </citation>
    <scope>NUCLEOTIDE SEQUENCE [LARGE SCALE GENOMIC DNA]</scope>
    <source>
        <strain evidence="11 12">LDG1-06</strain>
    </source>
</reference>
<keyword evidence="3" id="KW-0479">Metal-binding</keyword>
<dbReference type="InterPro" id="IPR036291">
    <property type="entry name" value="NAD(P)-bd_dom_sf"/>
</dbReference>
<evidence type="ECO:0000256" key="8">
    <source>
        <dbReference type="ARBA" id="ARBA00023295"/>
    </source>
</evidence>